<dbReference type="SMART" id="SM00062">
    <property type="entry name" value="PBPb"/>
    <property type="match status" value="1"/>
</dbReference>
<dbReference type="RefSeq" id="WP_271632421.1">
    <property type="nucleotide sequence ID" value="NZ_CP094970.1"/>
</dbReference>
<evidence type="ECO:0000313" key="4">
    <source>
        <dbReference type="EMBL" id="UYM03779.1"/>
    </source>
</evidence>
<evidence type="ECO:0000256" key="2">
    <source>
        <dbReference type="SAM" id="MobiDB-lite"/>
    </source>
</evidence>
<organism evidence="4 5">
    <name type="scientific">Solicola gregarius</name>
    <dbReference type="NCBI Taxonomy" id="2908642"/>
    <lineage>
        <taxon>Bacteria</taxon>
        <taxon>Bacillati</taxon>
        <taxon>Actinomycetota</taxon>
        <taxon>Actinomycetes</taxon>
        <taxon>Propionibacteriales</taxon>
        <taxon>Nocardioidaceae</taxon>
        <taxon>Solicola</taxon>
    </lineage>
</organism>
<dbReference type="GO" id="GO:0033294">
    <property type="term" value="F:ectoine binding"/>
    <property type="evidence" value="ECO:0007669"/>
    <property type="project" value="InterPro"/>
</dbReference>
<dbReference type="PANTHER" id="PTHR35936">
    <property type="entry name" value="MEMBRANE-BOUND LYTIC MUREIN TRANSGLYCOSYLASE F"/>
    <property type="match status" value="1"/>
</dbReference>
<dbReference type="SUPFAM" id="SSF53850">
    <property type="entry name" value="Periplasmic binding protein-like II"/>
    <property type="match status" value="1"/>
</dbReference>
<dbReference type="AlphaFoldDB" id="A0AA46YJN5"/>
<dbReference type="Gene3D" id="3.40.190.10">
    <property type="entry name" value="Periplasmic binding protein-like II"/>
    <property type="match status" value="2"/>
</dbReference>
<keyword evidence="1" id="KW-0732">Signal</keyword>
<dbReference type="KEGG" id="sgrg:L0C25_14645"/>
<feature type="domain" description="Solute-binding protein family 3/N-terminal" evidence="3">
    <location>
        <begin position="83"/>
        <end position="305"/>
    </location>
</feature>
<dbReference type="InterPro" id="IPR001638">
    <property type="entry name" value="Solute-binding_3/MltF_N"/>
</dbReference>
<dbReference type="GO" id="GO:0051470">
    <property type="term" value="P:ectoine transmembrane transport"/>
    <property type="evidence" value="ECO:0007669"/>
    <property type="project" value="InterPro"/>
</dbReference>
<evidence type="ECO:0000313" key="5">
    <source>
        <dbReference type="Proteomes" id="UP001164390"/>
    </source>
</evidence>
<sequence length="335" mass="35963">MLLLLVSFQEIRNRSRIARRRARMYRTGPTTRRHRIGVAAIGALLSVGLVAACGGETDDSGDRGASGDTDKNATLESLKDNGTITVGIAGEEPYSYTDEDGELTGATIALHKKIWGDLGIDNVEAEQVEWDALIPGLNAGRYDAISAGMSILPDRCEQADFGDPEIMYTTALMVPEGNPEDLHDMQDIKDSDVSFSAMNGAIEQGYADTMGIKTITVQTPEDGMEAVETGRADVYALTGISLRALAEKNPDANVEVTDPFTAVVDGKLQVGAGATVFRKDSDDLREAYNKELAKIVGDKQSFEDVVGEFGFTEAERPKGDVDTEMLCAGDLPDAE</sequence>
<dbReference type="EMBL" id="CP094970">
    <property type="protein sequence ID" value="UYM03779.1"/>
    <property type="molecule type" value="Genomic_DNA"/>
</dbReference>
<protein>
    <submittedName>
        <fullName evidence="4">Ectoine/hydroxyectoine ABC transporter substrate-binding protein EhuB</fullName>
    </submittedName>
</protein>
<evidence type="ECO:0000256" key="1">
    <source>
        <dbReference type="ARBA" id="ARBA00022729"/>
    </source>
</evidence>
<evidence type="ECO:0000259" key="3">
    <source>
        <dbReference type="SMART" id="SM00062"/>
    </source>
</evidence>
<dbReference type="PANTHER" id="PTHR35936:SF17">
    <property type="entry name" value="ARGININE-BINDING EXTRACELLULAR PROTEIN ARTP"/>
    <property type="match status" value="1"/>
</dbReference>
<dbReference type="InterPro" id="IPR014337">
    <property type="entry name" value="Ectoine_EhuB"/>
</dbReference>
<name>A0AA46YJN5_9ACTN</name>
<feature type="region of interest" description="Disordered" evidence="2">
    <location>
        <begin position="57"/>
        <end position="76"/>
    </location>
</feature>
<proteinExistence type="predicted"/>
<dbReference type="Proteomes" id="UP001164390">
    <property type="component" value="Chromosome"/>
</dbReference>
<accession>A0AA46YJN5</accession>
<dbReference type="Pfam" id="PF00497">
    <property type="entry name" value="SBP_bac_3"/>
    <property type="match status" value="1"/>
</dbReference>
<reference evidence="4" key="1">
    <citation type="submission" date="2022-01" db="EMBL/GenBank/DDBJ databases">
        <title>Nocardioidaceae gen. sp. A5X3R13.</title>
        <authorList>
            <person name="Lopez Marin M.A."/>
            <person name="Uhlik O."/>
        </authorList>
    </citation>
    <scope>NUCLEOTIDE SEQUENCE</scope>
    <source>
        <strain evidence="4">A5X3R13</strain>
    </source>
</reference>
<keyword evidence="5" id="KW-1185">Reference proteome</keyword>
<dbReference type="NCBIfam" id="TIGR02995">
    <property type="entry name" value="ectoine_ehuB"/>
    <property type="match status" value="1"/>
</dbReference>
<gene>
    <name evidence="4" type="primary">ehuB</name>
    <name evidence="4" type="ORF">L0C25_14645</name>
</gene>